<protein>
    <submittedName>
        <fullName evidence="1">Uncharacterized protein</fullName>
    </submittedName>
</protein>
<dbReference type="GeneID" id="98145753"/>
<keyword evidence="2" id="KW-1185">Reference proteome</keyword>
<gene>
    <name evidence="1" type="ORF">BJX67DRAFT_368866</name>
</gene>
<dbReference type="EMBL" id="JBFXLQ010000139">
    <property type="protein sequence ID" value="KAL2859764.1"/>
    <property type="molecule type" value="Genomic_DNA"/>
</dbReference>
<name>A0ABR4L5D9_9EURO</name>
<dbReference type="RefSeq" id="XP_070880320.1">
    <property type="nucleotide sequence ID" value="XM_071030681.1"/>
</dbReference>
<accession>A0ABR4L5D9</accession>
<reference evidence="1 2" key="1">
    <citation type="submission" date="2024-07" db="EMBL/GenBank/DDBJ databases">
        <title>Section-level genome sequencing and comparative genomics of Aspergillus sections Usti and Cavernicolus.</title>
        <authorList>
            <consortium name="Lawrence Berkeley National Laboratory"/>
            <person name="Nybo J.L."/>
            <person name="Vesth T.C."/>
            <person name="Theobald S."/>
            <person name="Frisvad J.C."/>
            <person name="Larsen T.O."/>
            <person name="Kjaerboelling I."/>
            <person name="Rothschild-Mancinelli K."/>
            <person name="Lyhne E.K."/>
            <person name="Kogle M.E."/>
            <person name="Barry K."/>
            <person name="Clum A."/>
            <person name="Na H."/>
            <person name="Ledsgaard L."/>
            <person name="Lin J."/>
            <person name="Lipzen A."/>
            <person name="Kuo A."/>
            <person name="Riley R."/>
            <person name="Mondo S."/>
            <person name="Labutti K."/>
            <person name="Haridas S."/>
            <person name="Pangalinan J."/>
            <person name="Salamov A.A."/>
            <person name="Simmons B.A."/>
            <person name="Magnuson J.K."/>
            <person name="Chen J."/>
            <person name="Drula E."/>
            <person name="Henrissat B."/>
            <person name="Wiebenga A."/>
            <person name="Lubbers R.J."/>
            <person name="Gomes A.C."/>
            <person name="Macurrencykelacurrency M.R."/>
            <person name="Stajich J."/>
            <person name="Grigoriev I.V."/>
            <person name="Mortensen U.H."/>
            <person name="De Vries R.P."/>
            <person name="Baker S.E."/>
            <person name="Andersen M.R."/>
        </authorList>
    </citation>
    <scope>NUCLEOTIDE SEQUENCE [LARGE SCALE GENOMIC DNA]</scope>
    <source>
        <strain evidence="1 2">CBS 449.75</strain>
    </source>
</reference>
<sequence length="236" mass="27214">MQLFQPWFRDDCQILMIGPDTLLLKERIQNPEAYFQHYHPRKPPQLEAWVVGIPPTSKSDHPTRLRQMNSLKREWNDRRNVQVDRAAALVALEDILDLDIIRQCLCLYDHNKPDVYTLVGESILVKHFDLFDCSGALSSGPVGLRFLGMQFRLPWDINKAVSPGDSWTPKDGMPYIDAAYPFCPQFATANRTSWGSPRKNFGDRDAALIFNCHYSPDVDERWTVSIQTNVFRDGLF</sequence>
<dbReference type="Proteomes" id="UP001610432">
    <property type="component" value="Unassembled WGS sequence"/>
</dbReference>
<organism evidence="1 2">
    <name type="scientific">Aspergillus lucknowensis</name>
    <dbReference type="NCBI Taxonomy" id="176173"/>
    <lineage>
        <taxon>Eukaryota</taxon>
        <taxon>Fungi</taxon>
        <taxon>Dikarya</taxon>
        <taxon>Ascomycota</taxon>
        <taxon>Pezizomycotina</taxon>
        <taxon>Eurotiomycetes</taxon>
        <taxon>Eurotiomycetidae</taxon>
        <taxon>Eurotiales</taxon>
        <taxon>Aspergillaceae</taxon>
        <taxon>Aspergillus</taxon>
        <taxon>Aspergillus subgen. Nidulantes</taxon>
    </lineage>
</organism>
<proteinExistence type="predicted"/>
<evidence type="ECO:0000313" key="1">
    <source>
        <dbReference type="EMBL" id="KAL2859764.1"/>
    </source>
</evidence>
<comment type="caution">
    <text evidence="1">The sequence shown here is derived from an EMBL/GenBank/DDBJ whole genome shotgun (WGS) entry which is preliminary data.</text>
</comment>
<evidence type="ECO:0000313" key="2">
    <source>
        <dbReference type="Proteomes" id="UP001610432"/>
    </source>
</evidence>